<organism evidence="6 7">
    <name type="scientific">Lojkania enalia</name>
    <dbReference type="NCBI Taxonomy" id="147567"/>
    <lineage>
        <taxon>Eukaryota</taxon>
        <taxon>Fungi</taxon>
        <taxon>Dikarya</taxon>
        <taxon>Ascomycota</taxon>
        <taxon>Pezizomycotina</taxon>
        <taxon>Dothideomycetes</taxon>
        <taxon>Pleosporomycetidae</taxon>
        <taxon>Pleosporales</taxon>
        <taxon>Pleosporales incertae sedis</taxon>
        <taxon>Lojkania</taxon>
    </lineage>
</organism>
<dbReference type="PANTHER" id="PTHR24012">
    <property type="entry name" value="RNA BINDING PROTEIN"/>
    <property type="match status" value="1"/>
</dbReference>
<gene>
    <name evidence="6" type="ORF">CC78DRAFT_608714</name>
</gene>
<dbReference type="GO" id="GO:0003723">
    <property type="term" value="F:RNA binding"/>
    <property type="evidence" value="ECO:0007669"/>
    <property type="project" value="UniProtKB-UniRule"/>
</dbReference>
<feature type="region of interest" description="Disordered" evidence="4">
    <location>
        <begin position="445"/>
        <end position="470"/>
    </location>
</feature>
<dbReference type="SMART" id="SM00360">
    <property type="entry name" value="RRM"/>
    <property type="match status" value="1"/>
</dbReference>
<feature type="region of interest" description="Disordered" evidence="4">
    <location>
        <begin position="1"/>
        <end position="25"/>
    </location>
</feature>
<feature type="domain" description="RRM" evidence="5">
    <location>
        <begin position="289"/>
        <end position="373"/>
    </location>
</feature>
<evidence type="ECO:0000256" key="3">
    <source>
        <dbReference type="PROSITE-ProRule" id="PRU00176"/>
    </source>
</evidence>
<dbReference type="EMBL" id="ML986663">
    <property type="protein sequence ID" value="KAF2261140.1"/>
    <property type="molecule type" value="Genomic_DNA"/>
</dbReference>
<dbReference type="InterPro" id="IPR007201">
    <property type="entry name" value="Mei2-like_Rrm_C"/>
</dbReference>
<keyword evidence="2 3" id="KW-0694">RNA-binding</keyword>
<keyword evidence="7" id="KW-1185">Reference proteome</keyword>
<proteinExistence type="predicted"/>
<dbReference type="OrthoDB" id="417481at2759"/>
<accession>A0A9P4K446</accession>
<dbReference type="Proteomes" id="UP000800093">
    <property type="component" value="Unassembled WGS sequence"/>
</dbReference>
<dbReference type="Gene3D" id="3.30.70.330">
    <property type="match status" value="1"/>
</dbReference>
<dbReference type="Pfam" id="PF04059">
    <property type="entry name" value="RRM_2"/>
    <property type="match status" value="1"/>
</dbReference>
<dbReference type="SUPFAM" id="SSF54928">
    <property type="entry name" value="RNA-binding domain, RBD"/>
    <property type="match status" value="1"/>
</dbReference>
<reference evidence="7" key="1">
    <citation type="journal article" date="2020" name="Stud. Mycol.">
        <title>101 Dothideomycetes genomes: A test case for predicting lifestyles and emergence of pathogens.</title>
        <authorList>
            <person name="Haridas S."/>
            <person name="Albert R."/>
            <person name="Binder M."/>
            <person name="Bloem J."/>
            <person name="LaButti K."/>
            <person name="Salamov A."/>
            <person name="Andreopoulos B."/>
            <person name="Baker S."/>
            <person name="Barry K."/>
            <person name="Bills G."/>
            <person name="Bluhm B."/>
            <person name="Cannon C."/>
            <person name="Castanera R."/>
            <person name="Culley D."/>
            <person name="Daum C."/>
            <person name="Ezra D."/>
            <person name="Gonzalez J."/>
            <person name="Henrissat B."/>
            <person name="Kuo A."/>
            <person name="Liang C."/>
            <person name="Lipzen A."/>
            <person name="Lutzoni F."/>
            <person name="Magnuson J."/>
            <person name="Mondo S."/>
            <person name="Nolan M."/>
            <person name="Ohm R."/>
            <person name="Pangilinan J."/>
            <person name="Park H.-J."/>
            <person name="Ramirez L."/>
            <person name="Alfaro M."/>
            <person name="Sun H."/>
            <person name="Tritt A."/>
            <person name="Yoshinaga Y."/>
            <person name="Zwiers L.-H."/>
            <person name="Turgeon B."/>
            <person name="Goodwin S."/>
            <person name="Spatafora J."/>
            <person name="Crous P."/>
            <person name="Grigoriev I."/>
        </authorList>
    </citation>
    <scope>NUCLEOTIDE SEQUENCE [LARGE SCALE GENOMIC DNA]</scope>
    <source>
        <strain evidence="7">CBS 304.66</strain>
    </source>
</reference>
<evidence type="ECO:0000256" key="1">
    <source>
        <dbReference type="ARBA" id="ARBA00022737"/>
    </source>
</evidence>
<dbReference type="CDD" id="cd00590">
    <property type="entry name" value="RRM_SF"/>
    <property type="match status" value="1"/>
</dbReference>
<evidence type="ECO:0000256" key="2">
    <source>
        <dbReference type="ARBA" id="ARBA00022884"/>
    </source>
</evidence>
<sequence length="560" mass="64021">MESSPIPQTTSSPLVGTDPTVYSPDTNRRLHREAVFVNELDPRDGNFVSRYLVIKSHPEGVVGGTELKALENQLKSYATFKYAVPLMTRNMRLRFASLSDACEGQLILSQLGYHVHHTTQEEFAMAKSQDPSSIDDFEGQVKFRIVTTGNPSNHDVNELMEIVRNLCHRFGRIRDLARVNTNQDSTYCFRVEFQSVDDAIRCTKILTKKGVSSRSKNGHFEWMTDRVESWSGKSPRSSPQLPPMDNFGRLEGYVHTGIPASNNVGPRHHADQHNRVHRVCVENGSDVRTTIMLRNIPNKMDWLSLKKILDGCCFGKYDFLYLRIDFQTASNVGYAFVNFTTTDAVLELMKSVDGRVWSGYRSVKAAEISYATIQGKESLIQKFRNSSVMQEAPFCRPRLFWSEVDFQMHPHRIGRYAIGTEQDFPAPDNPAKLQRSVDSARSIGLYPPNGVNHGNDHRNRTSMWDRGTPRDQLEVRSPFGQIISEDMKRTIEDWYYRSTYIYKQFDMIPFGQALHYVEVYRWMMQGVPNPGVIGQVFWPQSFAAPSRNVPRQIAYTSNSQ</sequence>
<evidence type="ECO:0000313" key="6">
    <source>
        <dbReference type="EMBL" id="KAF2261140.1"/>
    </source>
</evidence>
<comment type="caution">
    <text evidence="6">The sequence shown here is derived from an EMBL/GenBank/DDBJ whole genome shotgun (WGS) entry which is preliminary data.</text>
</comment>
<evidence type="ECO:0000256" key="4">
    <source>
        <dbReference type="SAM" id="MobiDB-lite"/>
    </source>
</evidence>
<name>A0A9P4K446_9PLEO</name>
<dbReference type="InterPro" id="IPR012677">
    <property type="entry name" value="Nucleotide-bd_a/b_plait_sf"/>
</dbReference>
<dbReference type="PROSITE" id="PS50102">
    <property type="entry name" value="RRM"/>
    <property type="match status" value="1"/>
</dbReference>
<evidence type="ECO:0000259" key="5">
    <source>
        <dbReference type="PROSITE" id="PS50102"/>
    </source>
</evidence>
<feature type="compositionally biased region" description="Polar residues" evidence="4">
    <location>
        <begin position="1"/>
        <end position="14"/>
    </location>
</feature>
<keyword evidence="1" id="KW-0677">Repeat</keyword>
<dbReference type="AlphaFoldDB" id="A0A9P4K446"/>
<evidence type="ECO:0000313" key="7">
    <source>
        <dbReference type="Proteomes" id="UP000800093"/>
    </source>
</evidence>
<dbReference type="InterPro" id="IPR000504">
    <property type="entry name" value="RRM_dom"/>
</dbReference>
<protein>
    <recommendedName>
        <fullName evidence="5">RRM domain-containing protein</fullName>
    </recommendedName>
</protein>
<dbReference type="InterPro" id="IPR035979">
    <property type="entry name" value="RBD_domain_sf"/>
</dbReference>